<dbReference type="EMBL" id="BMPG01000004">
    <property type="protein sequence ID" value="GGL69249.1"/>
    <property type="molecule type" value="Genomic_DNA"/>
</dbReference>
<dbReference type="OrthoDB" id="238910at2157"/>
<comment type="caution">
    <text evidence="3">The sequence shown here is derived from an EMBL/GenBank/DDBJ whole genome shotgun (WGS) entry which is preliminary data.</text>
</comment>
<feature type="domain" description="NrS-1 polymerase-like HBD" evidence="2">
    <location>
        <begin position="245"/>
        <end position="307"/>
    </location>
</feature>
<keyword evidence="4" id="KW-1185">Reference proteome</keyword>
<sequence>MSRFDFTFQQDSEDNTGCGDRFPSRLKDHDQWLVTQDKKPVAPSKGWQKLVNLLTFTEARDKAEQLGGEVAFVFTESGPFIGFDLDDVKVDGEFTSEALGIVRLLDSYTEVSSSGAGLHVIAEGDHSDDHKHRGNLSEAGHLEVYDDGQYFVLTGDVYDGSTSVESRPTVVGEVQGDYLPECQKFSFTSQQKPVSEQEFDGEETDATPEQVRRTIRACVKHSEWDVDQEVLRLWQGSDEGRPSASEADMAFVKQLYYWCKGDQQLMDECFRASGRMRQKWDEVHSSDGATYGEMTIRKVCRTNSDTFGGGYVEKV</sequence>
<name>A0A830FA26_9EURY</name>
<evidence type="ECO:0000259" key="2">
    <source>
        <dbReference type="Pfam" id="PF22763"/>
    </source>
</evidence>
<reference evidence="3" key="1">
    <citation type="journal article" date="2014" name="Int. J. Syst. Evol. Microbiol.">
        <title>Complete genome sequence of Corynebacterium casei LMG S-19264T (=DSM 44701T), isolated from a smear-ripened cheese.</title>
        <authorList>
            <consortium name="US DOE Joint Genome Institute (JGI-PGF)"/>
            <person name="Walter F."/>
            <person name="Albersmeier A."/>
            <person name="Kalinowski J."/>
            <person name="Ruckert C."/>
        </authorList>
    </citation>
    <scope>NUCLEOTIDE SEQUENCE</scope>
    <source>
        <strain evidence="3">JCM 19596</strain>
    </source>
</reference>
<feature type="region of interest" description="Disordered" evidence="1">
    <location>
        <begin position="1"/>
        <end position="21"/>
    </location>
</feature>
<proteinExistence type="predicted"/>
<dbReference type="InterPro" id="IPR054468">
    <property type="entry name" value="NrSPol-like_HBD"/>
</dbReference>
<evidence type="ECO:0000313" key="4">
    <source>
        <dbReference type="Proteomes" id="UP000607197"/>
    </source>
</evidence>
<evidence type="ECO:0000256" key="1">
    <source>
        <dbReference type="SAM" id="MobiDB-lite"/>
    </source>
</evidence>
<reference evidence="3" key="2">
    <citation type="submission" date="2020-09" db="EMBL/GenBank/DDBJ databases">
        <authorList>
            <person name="Sun Q."/>
            <person name="Ohkuma M."/>
        </authorList>
    </citation>
    <scope>NUCLEOTIDE SEQUENCE</scope>
    <source>
        <strain evidence="3">JCM 19596</strain>
    </source>
</reference>
<gene>
    <name evidence="3" type="ORF">GCM10009039_29020</name>
</gene>
<dbReference type="Pfam" id="PF22763">
    <property type="entry name" value="NrS1-1_pol-like_HBD"/>
    <property type="match status" value="1"/>
</dbReference>
<dbReference type="RefSeq" id="WP_188980193.1">
    <property type="nucleotide sequence ID" value="NZ_BMPG01000004.1"/>
</dbReference>
<dbReference type="Proteomes" id="UP000607197">
    <property type="component" value="Unassembled WGS sequence"/>
</dbReference>
<protein>
    <recommendedName>
        <fullName evidence="2">NrS-1 polymerase-like HBD domain-containing protein</fullName>
    </recommendedName>
</protein>
<accession>A0A830FA26</accession>
<dbReference type="AlphaFoldDB" id="A0A830FA26"/>
<feature type="region of interest" description="Disordered" evidence="1">
    <location>
        <begin position="190"/>
        <end position="210"/>
    </location>
</feature>
<evidence type="ECO:0000313" key="3">
    <source>
        <dbReference type="EMBL" id="GGL69249.1"/>
    </source>
</evidence>
<feature type="compositionally biased region" description="Acidic residues" evidence="1">
    <location>
        <begin position="197"/>
        <end position="206"/>
    </location>
</feature>
<organism evidence="3 4">
    <name type="scientific">Halocalculus aciditolerans</name>
    <dbReference type="NCBI Taxonomy" id="1383812"/>
    <lineage>
        <taxon>Archaea</taxon>
        <taxon>Methanobacteriati</taxon>
        <taxon>Methanobacteriota</taxon>
        <taxon>Stenosarchaea group</taxon>
        <taxon>Halobacteria</taxon>
        <taxon>Halobacteriales</taxon>
        <taxon>Halobacteriaceae</taxon>
        <taxon>Halocalculus</taxon>
    </lineage>
</organism>